<feature type="coiled-coil region" evidence="2">
    <location>
        <begin position="150"/>
        <end position="177"/>
    </location>
</feature>
<dbReference type="GO" id="GO:0007018">
    <property type="term" value="P:microtubule-based movement"/>
    <property type="evidence" value="ECO:0007669"/>
    <property type="project" value="InterPro"/>
</dbReference>
<proteinExistence type="inferred from homology"/>
<dbReference type="GO" id="GO:0008017">
    <property type="term" value="F:microtubule binding"/>
    <property type="evidence" value="ECO:0007669"/>
    <property type="project" value="InterPro"/>
</dbReference>
<evidence type="ECO:0000256" key="3">
    <source>
        <dbReference type="SAM" id="MobiDB-lite"/>
    </source>
</evidence>
<dbReference type="PANTHER" id="PTHR47972">
    <property type="entry name" value="KINESIN-LIKE PROTEIN KLP-3"/>
    <property type="match status" value="1"/>
</dbReference>
<dbReference type="EMBL" id="RYZI01000020">
    <property type="protein sequence ID" value="RWA13775.1"/>
    <property type="molecule type" value="Genomic_DNA"/>
</dbReference>
<dbReference type="Pfam" id="PF00225">
    <property type="entry name" value="Kinesin"/>
    <property type="match status" value="1"/>
</dbReference>
<organism evidence="5 6">
    <name type="scientific">Xylaria grammica</name>
    <dbReference type="NCBI Taxonomy" id="363999"/>
    <lineage>
        <taxon>Eukaryota</taxon>
        <taxon>Fungi</taxon>
        <taxon>Dikarya</taxon>
        <taxon>Ascomycota</taxon>
        <taxon>Pezizomycotina</taxon>
        <taxon>Sordariomycetes</taxon>
        <taxon>Xylariomycetidae</taxon>
        <taxon>Xylariales</taxon>
        <taxon>Xylariaceae</taxon>
        <taxon>Xylaria</taxon>
    </lineage>
</organism>
<comment type="similarity">
    <text evidence="1">Belongs to the TRAFAC class myosin-kinesin ATPase superfamily. Kinesin family.</text>
</comment>
<dbReference type="SMART" id="SM00129">
    <property type="entry name" value="KISc"/>
    <property type="match status" value="1"/>
</dbReference>
<evidence type="ECO:0000313" key="5">
    <source>
        <dbReference type="EMBL" id="RWA13775.1"/>
    </source>
</evidence>
<reference evidence="5 6" key="1">
    <citation type="submission" date="2018-12" db="EMBL/GenBank/DDBJ databases">
        <title>Draft genome sequence of Xylaria grammica IHI A82.</title>
        <authorList>
            <person name="Buettner E."/>
            <person name="Kellner H."/>
        </authorList>
    </citation>
    <scope>NUCLEOTIDE SEQUENCE [LARGE SCALE GENOMIC DNA]</scope>
    <source>
        <strain evidence="5 6">IHI A82</strain>
    </source>
</reference>
<dbReference type="GO" id="GO:0015630">
    <property type="term" value="C:microtubule cytoskeleton"/>
    <property type="evidence" value="ECO:0007669"/>
    <property type="project" value="TreeGrafter"/>
</dbReference>
<protein>
    <recommendedName>
        <fullName evidence="4">Kinesin motor domain-containing protein</fullName>
    </recommendedName>
</protein>
<evidence type="ECO:0000259" key="4">
    <source>
        <dbReference type="PROSITE" id="PS50067"/>
    </source>
</evidence>
<keyword evidence="1" id="KW-0547">Nucleotide-binding</keyword>
<name>A0A439DH90_9PEZI</name>
<feature type="compositionally biased region" description="Polar residues" evidence="3">
    <location>
        <begin position="590"/>
        <end position="606"/>
    </location>
</feature>
<gene>
    <name evidence="5" type="ORF">EKO27_g1356</name>
</gene>
<comment type="caution">
    <text evidence="5">The sequence shown here is derived from an EMBL/GenBank/DDBJ whole genome shotgun (WGS) entry which is preliminary data.</text>
</comment>
<keyword evidence="2" id="KW-0175">Coiled coil</keyword>
<keyword evidence="1" id="KW-0067">ATP-binding</keyword>
<dbReference type="InterPro" id="IPR001752">
    <property type="entry name" value="Kinesin_motor_dom"/>
</dbReference>
<evidence type="ECO:0000256" key="1">
    <source>
        <dbReference type="PROSITE-ProRule" id="PRU00283"/>
    </source>
</evidence>
<evidence type="ECO:0000256" key="2">
    <source>
        <dbReference type="SAM" id="Coils"/>
    </source>
</evidence>
<dbReference type="PRINTS" id="PR00380">
    <property type="entry name" value="KINESINHEAVY"/>
</dbReference>
<dbReference type="GO" id="GO:0005524">
    <property type="term" value="F:ATP binding"/>
    <property type="evidence" value="ECO:0007669"/>
    <property type="project" value="UniProtKB-UniRule"/>
</dbReference>
<dbReference type="STRING" id="363999.A0A439DH90"/>
<dbReference type="InterPro" id="IPR027417">
    <property type="entry name" value="P-loop_NTPase"/>
</dbReference>
<keyword evidence="6" id="KW-1185">Reference proteome</keyword>
<feature type="binding site" evidence="1">
    <location>
        <begin position="327"/>
        <end position="334"/>
    </location>
    <ligand>
        <name>ATP</name>
        <dbReference type="ChEBI" id="CHEBI:30616"/>
    </ligand>
</feature>
<dbReference type="SUPFAM" id="SSF52540">
    <property type="entry name" value="P-loop containing nucleoside triphosphate hydrolases"/>
    <property type="match status" value="1"/>
</dbReference>
<sequence length="606" mass="66633">MSDDRVSQREKVKEGRTISDTLQATLSGLVVDHIDGLDHNLTSLVEAVKDSKYDDGELKFQVSAVGSHIEASFRSLAQEITAAVQNTNEEAHDDFTKQVEQLKRNNGDLSLAITRFNEMTKENSERILKNLAEQVPQPIPQPAPDTAKAVAVAEAELKAKNEKIEKLQAALAIMESQSSSGDAEYWKKCAQDFEESLSLQNDICKQQEVVLAKNENDIQVFAARYRKMVEELAAAKGNIRIICRIKPEDVAEDEMIKFTNTDGEHPFLPWSNLRATYLNESNRVENRDFDFQRVFGIGEDNEAIFSEVKDFARSAALGNACTIMAYGATGTGKSHTFLSEDGLVNSSIGLLFDLADEESDHYEYKFYLSITEIYLNKVFDLLQPSIGGRKVEVKLGGESNMKLGSRAETIEFIKRAVDSREAASTRQNNTSSRSHFIISVRVERKSITDTSETPTTGIMALLDLSGSESIGRNLSSANPTIEEALIYQQGRDINAGLLDLGKSIRSVATGGKFFPGHNLTRYLRSSLTQASRLLVVATVSPLLTNRASTMGTLRWCQDAVGRPATNAASRGASPRRGVSSSRNAHPVRNPVSSGTPRTPGRDTNNA</sequence>
<evidence type="ECO:0000313" key="6">
    <source>
        <dbReference type="Proteomes" id="UP000286045"/>
    </source>
</evidence>
<dbReference type="InterPro" id="IPR027640">
    <property type="entry name" value="Kinesin-like_fam"/>
</dbReference>
<dbReference type="AlphaFoldDB" id="A0A439DH90"/>
<dbReference type="Gene3D" id="3.40.850.10">
    <property type="entry name" value="Kinesin motor domain"/>
    <property type="match status" value="1"/>
</dbReference>
<dbReference type="Proteomes" id="UP000286045">
    <property type="component" value="Unassembled WGS sequence"/>
</dbReference>
<dbReference type="InterPro" id="IPR036961">
    <property type="entry name" value="Kinesin_motor_dom_sf"/>
</dbReference>
<feature type="region of interest" description="Disordered" evidence="3">
    <location>
        <begin position="563"/>
        <end position="606"/>
    </location>
</feature>
<accession>A0A439DH90</accession>
<feature type="domain" description="Kinesin motor" evidence="4">
    <location>
        <begin position="238"/>
        <end position="562"/>
    </location>
</feature>
<keyword evidence="1" id="KW-0505">Motor protein</keyword>
<dbReference type="PANTHER" id="PTHR47972:SF28">
    <property type="entry name" value="KINESIN-LIKE PROTEIN KLP-3"/>
    <property type="match status" value="1"/>
</dbReference>
<dbReference type="PROSITE" id="PS50067">
    <property type="entry name" value="KINESIN_MOTOR_2"/>
    <property type="match status" value="1"/>
</dbReference>
<dbReference type="GO" id="GO:0003777">
    <property type="term" value="F:microtubule motor activity"/>
    <property type="evidence" value="ECO:0007669"/>
    <property type="project" value="InterPro"/>
</dbReference>